<feature type="region of interest" description="Disordered" evidence="1">
    <location>
        <begin position="79"/>
        <end position="122"/>
    </location>
</feature>
<dbReference type="Proteomes" id="UP000003986">
    <property type="component" value="Unassembled WGS sequence"/>
</dbReference>
<dbReference type="AlphaFoldDB" id="D6ADE5"/>
<organism evidence="2 3">
    <name type="scientific">Streptomyces filamentosus NRRL 15998</name>
    <dbReference type="NCBI Taxonomy" id="457431"/>
    <lineage>
        <taxon>Bacteria</taxon>
        <taxon>Bacillati</taxon>
        <taxon>Actinomycetota</taxon>
        <taxon>Actinomycetes</taxon>
        <taxon>Kitasatosporales</taxon>
        <taxon>Streptomycetaceae</taxon>
        <taxon>Streptomyces</taxon>
    </lineage>
</organism>
<evidence type="ECO:0000313" key="3">
    <source>
        <dbReference type="Proteomes" id="UP000003986"/>
    </source>
</evidence>
<accession>D6ADE5</accession>
<evidence type="ECO:0000313" key="2">
    <source>
        <dbReference type="EMBL" id="EFE74656.2"/>
    </source>
</evidence>
<proteinExistence type="predicted"/>
<protein>
    <submittedName>
        <fullName evidence="2">Predicted protein</fullName>
    </submittedName>
</protein>
<reference evidence="3" key="2">
    <citation type="submission" date="2008-12" db="EMBL/GenBank/DDBJ databases">
        <title>Annotation of Streptomyces roseosporus strain NRRL 15998.</title>
        <authorList>
            <consortium name="The Broad Institute Genome Sequencing Platform"/>
            <consortium name="Broad Institute Microbial Sequencing Center"/>
            <person name="Fischbach M."/>
            <person name="Ward D."/>
            <person name="Young S."/>
            <person name="Kodira C.D."/>
            <person name="Zeng Q."/>
            <person name="Koehrsen M."/>
            <person name="Godfrey P."/>
            <person name="Alvarado L."/>
            <person name="Berlin A.M."/>
            <person name="Borenstein D."/>
            <person name="Chen Z."/>
            <person name="Engels R."/>
            <person name="Freedman E."/>
            <person name="Gellesch M."/>
            <person name="Goldberg J."/>
            <person name="Griggs A."/>
            <person name="Gujja S."/>
            <person name="Heiman D.I."/>
            <person name="Hepburn T.A."/>
            <person name="Howarth C."/>
            <person name="Jen D."/>
            <person name="Larson L."/>
            <person name="Lewis B."/>
            <person name="Mehta T."/>
            <person name="Park D."/>
            <person name="Pearson M."/>
            <person name="Roberts A."/>
            <person name="Saif S."/>
            <person name="Shea T.D."/>
            <person name="Shenoy N."/>
            <person name="Sisk P."/>
            <person name="Stolte C."/>
            <person name="Sykes S.N."/>
            <person name="Walk T."/>
            <person name="White J."/>
            <person name="Yandava C."/>
            <person name="Straight P."/>
            <person name="Clardy J."/>
            <person name="Hung D."/>
            <person name="Kolter R."/>
            <person name="Mekalanos J."/>
            <person name="Walker S."/>
            <person name="Walsh C.T."/>
            <person name="Wieland B.L.C."/>
            <person name="Ilzarbe M."/>
            <person name="Galagan J."/>
            <person name="Nusbaum C."/>
            <person name="Birren B."/>
        </authorList>
    </citation>
    <scope>NUCLEOTIDE SEQUENCE [LARGE SCALE GENOMIC DNA]</scope>
    <source>
        <strain evidence="3">NRRL 15998</strain>
    </source>
</reference>
<name>D6ADE5_STRFL</name>
<evidence type="ECO:0000256" key="1">
    <source>
        <dbReference type="SAM" id="MobiDB-lite"/>
    </source>
</evidence>
<dbReference type="EMBL" id="DS999644">
    <property type="protein sequence ID" value="EFE74656.2"/>
    <property type="molecule type" value="Genomic_DNA"/>
</dbReference>
<gene>
    <name evidence="2" type="ORF">SSGG_02021</name>
</gene>
<sequence>MRAASFGAGARRARTQAVGHRFEDGPKALRQRYGCRSARVPGASAHPAGGAFAAASWGQYRCHTGGEAIARPGFLTFSATAGTGPPHRTPEGILRASRSRSDEWMETTMSENTKPAGDETNEAPEVEAHSVLDLQETSVNADRDIIAPPGNCISVLSVVEN</sequence>
<reference evidence="3" key="1">
    <citation type="submission" date="2008-10" db="EMBL/GenBank/DDBJ databases">
        <authorList>
            <person name="Molnar K."/>
        </authorList>
    </citation>
    <scope>NUCLEOTIDE SEQUENCE [LARGE SCALE GENOMIC DNA]</scope>
    <source>
        <strain evidence="3">NRRL 15998</strain>
    </source>
</reference>